<organism evidence="2">
    <name type="scientific">Amblyomma aureolatum</name>
    <dbReference type="NCBI Taxonomy" id="187763"/>
    <lineage>
        <taxon>Eukaryota</taxon>
        <taxon>Metazoa</taxon>
        <taxon>Ecdysozoa</taxon>
        <taxon>Arthropoda</taxon>
        <taxon>Chelicerata</taxon>
        <taxon>Arachnida</taxon>
        <taxon>Acari</taxon>
        <taxon>Parasitiformes</taxon>
        <taxon>Ixodida</taxon>
        <taxon>Ixodoidea</taxon>
        <taxon>Ixodidae</taxon>
        <taxon>Amblyomminae</taxon>
        <taxon>Amblyomma</taxon>
    </lineage>
</organism>
<feature type="compositionally biased region" description="Low complexity" evidence="1">
    <location>
        <begin position="130"/>
        <end position="144"/>
    </location>
</feature>
<name>A0A1E1XHS1_9ACAR</name>
<accession>A0A1E1XHS1</accession>
<feature type="compositionally biased region" description="Basic residues" evidence="1">
    <location>
        <begin position="68"/>
        <end position="78"/>
    </location>
</feature>
<sequence>MGRPKPPAEDRQERRTRRREETRERMRQRRQDEGVRAREAEQQRRRRRNDEVRAREAERQREPEVRGRRAAQQRRRRSERALKRSRTPDSGLVPARRAAGSARTSREDTETSADLVSSAEDNVKDTCGPTSKSSDVTGDSVSTVPPQCVHRSLQAPLIPRKAPSRTKVRTATASVQTDTKLKKSRNSSVKFAQVVVKASTQQRSSQANLKKIVKSQFSQTRANDVAIWMLPEKT</sequence>
<reference evidence="2" key="1">
    <citation type="journal article" date="2017" name="Front. Cell. Infect. Microbiol.">
        <title>The Distinct Transcriptional Response of the Midgut of Amblyomma sculptum and Amblyomma aureolatum Ticks to Rickettsia rickettsii Correlates to Their Differences in Susceptibility to Infection.</title>
        <authorList>
            <person name="Martins L.A."/>
            <person name="Galletti M.F.B.M."/>
            <person name="Ribeiro J.M."/>
            <person name="Fujita A."/>
            <person name="Costa F.B."/>
            <person name="Labruna M.B."/>
            <person name="Daffre S."/>
            <person name="Fogaca A.C."/>
        </authorList>
    </citation>
    <scope>NUCLEOTIDE SEQUENCE</scope>
</reference>
<feature type="compositionally biased region" description="Basic and acidic residues" evidence="1">
    <location>
        <begin position="1"/>
        <end position="67"/>
    </location>
</feature>
<dbReference type="EMBL" id="GFAC01000435">
    <property type="protein sequence ID" value="JAT98753.1"/>
    <property type="molecule type" value="mRNA"/>
</dbReference>
<dbReference type="AlphaFoldDB" id="A0A1E1XHS1"/>
<protein>
    <submittedName>
        <fullName evidence="2">Uncharacterized protein</fullName>
    </submittedName>
</protein>
<feature type="region of interest" description="Disordered" evidence="1">
    <location>
        <begin position="1"/>
        <end position="145"/>
    </location>
</feature>
<feature type="region of interest" description="Disordered" evidence="1">
    <location>
        <begin position="162"/>
        <end position="181"/>
    </location>
</feature>
<feature type="compositionally biased region" description="Polar residues" evidence="1">
    <location>
        <begin position="169"/>
        <end position="178"/>
    </location>
</feature>
<proteinExistence type="evidence at transcript level"/>
<evidence type="ECO:0000313" key="2">
    <source>
        <dbReference type="EMBL" id="JAT98753.1"/>
    </source>
</evidence>
<evidence type="ECO:0000256" key="1">
    <source>
        <dbReference type="SAM" id="MobiDB-lite"/>
    </source>
</evidence>